<proteinExistence type="predicted"/>
<dbReference type="EMBL" id="NCKV01013024">
    <property type="protein sequence ID" value="RWS21255.1"/>
    <property type="molecule type" value="Genomic_DNA"/>
</dbReference>
<name>A0A443S149_9ACAR</name>
<reference evidence="1 2" key="1">
    <citation type="journal article" date="2018" name="Gigascience">
        <title>Genomes of trombidid mites reveal novel predicted allergens and laterally-transferred genes associated with secondary metabolism.</title>
        <authorList>
            <person name="Dong X."/>
            <person name="Chaisiri K."/>
            <person name="Xia D."/>
            <person name="Armstrong S.D."/>
            <person name="Fang Y."/>
            <person name="Donnelly M.J."/>
            <person name="Kadowaki T."/>
            <person name="McGarry J.W."/>
            <person name="Darby A.C."/>
            <person name="Makepeace B.L."/>
        </authorList>
    </citation>
    <scope>NUCLEOTIDE SEQUENCE [LARGE SCALE GENOMIC DNA]</scope>
    <source>
        <strain evidence="1">UoL-UT</strain>
    </source>
</reference>
<dbReference type="AlphaFoldDB" id="A0A443S149"/>
<feature type="non-terminal residue" evidence="1">
    <location>
        <position position="1"/>
    </location>
</feature>
<gene>
    <name evidence="1" type="ORF">B4U80_03183</name>
</gene>
<sequence length="20" mass="2286">VGKRKHNKGRVVEGTWVFGM</sequence>
<comment type="caution">
    <text evidence="1">The sequence shown here is derived from an EMBL/GenBank/DDBJ whole genome shotgun (WGS) entry which is preliminary data.</text>
</comment>
<evidence type="ECO:0000313" key="2">
    <source>
        <dbReference type="Proteomes" id="UP000288716"/>
    </source>
</evidence>
<feature type="non-terminal residue" evidence="1">
    <location>
        <position position="20"/>
    </location>
</feature>
<protein>
    <submittedName>
        <fullName evidence="1">Uncharacterized protein</fullName>
    </submittedName>
</protein>
<evidence type="ECO:0000313" key="1">
    <source>
        <dbReference type="EMBL" id="RWS21255.1"/>
    </source>
</evidence>
<dbReference type="Proteomes" id="UP000288716">
    <property type="component" value="Unassembled WGS sequence"/>
</dbReference>
<dbReference type="VEuPathDB" id="VectorBase:LDEU010785"/>
<accession>A0A443S149</accession>
<keyword evidence="2" id="KW-1185">Reference proteome</keyword>
<organism evidence="1 2">
    <name type="scientific">Leptotrombidium deliense</name>
    <dbReference type="NCBI Taxonomy" id="299467"/>
    <lineage>
        <taxon>Eukaryota</taxon>
        <taxon>Metazoa</taxon>
        <taxon>Ecdysozoa</taxon>
        <taxon>Arthropoda</taxon>
        <taxon>Chelicerata</taxon>
        <taxon>Arachnida</taxon>
        <taxon>Acari</taxon>
        <taxon>Acariformes</taxon>
        <taxon>Trombidiformes</taxon>
        <taxon>Prostigmata</taxon>
        <taxon>Anystina</taxon>
        <taxon>Parasitengona</taxon>
        <taxon>Trombiculoidea</taxon>
        <taxon>Trombiculidae</taxon>
        <taxon>Leptotrombidium</taxon>
    </lineage>
</organism>